<evidence type="ECO:0000256" key="4">
    <source>
        <dbReference type="SAM" id="MobiDB-lite"/>
    </source>
</evidence>
<dbReference type="InterPro" id="IPR024949">
    <property type="entry name" value="Bet_v_I_allergen"/>
</dbReference>
<dbReference type="CDD" id="cd07816">
    <property type="entry name" value="Bet_v1-like"/>
    <property type="match status" value="1"/>
</dbReference>
<dbReference type="Gene3D" id="3.30.530.20">
    <property type="match status" value="2"/>
</dbReference>
<evidence type="ECO:0000259" key="5">
    <source>
        <dbReference type="Pfam" id="PF00407"/>
    </source>
</evidence>
<dbReference type="PANTHER" id="PTHR31213">
    <property type="entry name" value="OS08G0374000 PROTEIN-RELATED"/>
    <property type="match status" value="1"/>
</dbReference>
<keyword evidence="2" id="KW-0611">Plant defense</keyword>
<dbReference type="EMBL" id="BTGU01006093">
    <property type="protein sequence ID" value="GMN34462.1"/>
    <property type="molecule type" value="Genomic_DNA"/>
</dbReference>
<comment type="similarity">
    <text evidence="1">Belongs to the BetVI family.</text>
</comment>
<keyword evidence="7" id="KW-1185">Reference proteome</keyword>
<keyword evidence="3" id="KW-0568">Pathogenesis-related protein</keyword>
<evidence type="ECO:0000313" key="6">
    <source>
        <dbReference type="EMBL" id="GMN34462.1"/>
    </source>
</evidence>
<dbReference type="InterPro" id="IPR000916">
    <property type="entry name" value="Bet_v_I/MLP"/>
</dbReference>
<sequence>MRVFTYEHEITSSISPTRLFKAFLLDADNIISKVAPPLPPPRQLNTLRSSKEMEGLEPPRRSPSVKVSSKFTYVKHKVNKVDQDNFTYSHSSIEGDVLLAKIEKISNETKLVASPDGGSIVKTTSRYYTIGDAEVDEEHVKEGKEKGSGLFKSISSLFTAALVENLGIVLDRLPLSSVEHVHYLTKNEIKYKIKNVMMASKLPVSYRPALGWVGLWIELEMDWPPQPIHSCAPGQLYLLSESSLSYVYAVGKQPASNC</sequence>
<evidence type="ECO:0000256" key="3">
    <source>
        <dbReference type="ARBA" id="ARBA00023265"/>
    </source>
</evidence>
<dbReference type="PRINTS" id="PR00634">
    <property type="entry name" value="BETALLERGEN"/>
</dbReference>
<dbReference type="AlphaFoldDB" id="A0AA87ZH44"/>
<dbReference type="SUPFAM" id="SSF55961">
    <property type="entry name" value="Bet v1-like"/>
    <property type="match status" value="1"/>
</dbReference>
<gene>
    <name evidence="6" type="ORF">TIFTF001_048355</name>
</gene>
<protein>
    <recommendedName>
        <fullName evidence="5">Bet v I/Major latex protein domain-containing protein</fullName>
    </recommendedName>
</protein>
<feature type="region of interest" description="Disordered" evidence="4">
    <location>
        <begin position="36"/>
        <end position="64"/>
    </location>
</feature>
<organism evidence="6 7">
    <name type="scientific">Ficus carica</name>
    <name type="common">Common fig</name>
    <dbReference type="NCBI Taxonomy" id="3494"/>
    <lineage>
        <taxon>Eukaryota</taxon>
        <taxon>Viridiplantae</taxon>
        <taxon>Streptophyta</taxon>
        <taxon>Embryophyta</taxon>
        <taxon>Tracheophyta</taxon>
        <taxon>Spermatophyta</taxon>
        <taxon>Magnoliopsida</taxon>
        <taxon>eudicotyledons</taxon>
        <taxon>Gunneridae</taxon>
        <taxon>Pentapetalae</taxon>
        <taxon>rosids</taxon>
        <taxon>fabids</taxon>
        <taxon>Rosales</taxon>
        <taxon>Moraceae</taxon>
        <taxon>Ficeae</taxon>
        <taxon>Ficus</taxon>
    </lineage>
</organism>
<dbReference type="GO" id="GO:0038023">
    <property type="term" value="F:signaling receptor activity"/>
    <property type="evidence" value="ECO:0007669"/>
    <property type="project" value="InterPro"/>
</dbReference>
<dbReference type="InterPro" id="IPR050279">
    <property type="entry name" value="Plant_def-hormone_signal"/>
</dbReference>
<dbReference type="PANTHER" id="PTHR31213:SF55">
    <property type="entry name" value="STRESS-INDUCED PROTEIN SAM22"/>
    <property type="match status" value="1"/>
</dbReference>
<accession>A0AA87ZH44</accession>
<dbReference type="PROSITE" id="PS00451">
    <property type="entry name" value="PATHOGENESIS_BETVI"/>
    <property type="match status" value="1"/>
</dbReference>
<reference evidence="6" key="1">
    <citation type="submission" date="2023-07" db="EMBL/GenBank/DDBJ databases">
        <title>draft genome sequence of fig (Ficus carica).</title>
        <authorList>
            <person name="Takahashi T."/>
            <person name="Nishimura K."/>
        </authorList>
    </citation>
    <scope>NUCLEOTIDE SEQUENCE</scope>
</reference>
<comment type="caution">
    <text evidence="6">The sequence shown here is derived from an EMBL/GenBank/DDBJ whole genome shotgun (WGS) entry which is preliminary data.</text>
</comment>
<evidence type="ECO:0000256" key="2">
    <source>
        <dbReference type="ARBA" id="ARBA00022821"/>
    </source>
</evidence>
<proteinExistence type="inferred from homology"/>
<feature type="domain" description="Bet v I/Major latex protein" evidence="5">
    <location>
        <begin position="69"/>
        <end position="139"/>
    </location>
</feature>
<dbReference type="Proteomes" id="UP001187192">
    <property type="component" value="Unassembled WGS sequence"/>
</dbReference>
<dbReference type="InterPro" id="IPR023393">
    <property type="entry name" value="START-like_dom_sf"/>
</dbReference>
<dbReference type="GO" id="GO:0005737">
    <property type="term" value="C:cytoplasm"/>
    <property type="evidence" value="ECO:0007669"/>
    <property type="project" value="TreeGrafter"/>
</dbReference>
<name>A0AA87ZH44_FICCA</name>
<dbReference type="GO" id="GO:0006952">
    <property type="term" value="P:defense response"/>
    <property type="evidence" value="ECO:0007669"/>
    <property type="project" value="UniProtKB-KW"/>
</dbReference>
<dbReference type="GO" id="GO:0004864">
    <property type="term" value="F:protein phosphatase inhibitor activity"/>
    <property type="evidence" value="ECO:0007669"/>
    <property type="project" value="InterPro"/>
</dbReference>
<feature type="compositionally biased region" description="Basic and acidic residues" evidence="4">
    <location>
        <begin position="49"/>
        <end position="60"/>
    </location>
</feature>
<dbReference type="GO" id="GO:0009738">
    <property type="term" value="P:abscisic acid-activated signaling pathway"/>
    <property type="evidence" value="ECO:0007669"/>
    <property type="project" value="InterPro"/>
</dbReference>
<evidence type="ECO:0000313" key="7">
    <source>
        <dbReference type="Proteomes" id="UP001187192"/>
    </source>
</evidence>
<dbReference type="GO" id="GO:0010427">
    <property type="term" value="F:abscisic acid binding"/>
    <property type="evidence" value="ECO:0007669"/>
    <property type="project" value="InterPro"/>
</dbReference>
<evidence type="ECO:0000256" key="1">
    <source>
        <dbReference type="ARBA" id="ARBA00009744"/>
    </source>
</evidence>
<dbReference type="FunFam" id="3.30.530.20:FF:000007">
    <property type="entry name" value="Major pollen allergen Bet v 1-A"/>
    <property type="match status" value="1"/>
</dbReference>
<dbReference type="Pfam" id="PF00407">
    <property type="entry name" value="Bet_v_1"/>
    <property type="match status" value="1"/>
</dbReference>
<dbReference type="GO" id="GO:0005634">
    <property type="term" value="C:nucleus"/>
    <property type="evidence" value="ECO:0007669"/>
    <property type="project" value="TreeGrafter"/>
</dbReference>